<dbReference type="InterPro" id="IPR012337">
    <property type="entry name" value="RNaseH-like_sf"/>
</dbReference>
<evidence type="ECO:0000313" key="2">
    <source>
        <dbReference type="EMBL" id="CCO06876.1"/>
    </source>
</evidence>
<name>K8EDK5_9FIRM</name>
<accession>K8EDK5</accession>
<gene>
    <name evidence="2" type="ORF">DESHY_10036</name>
</gene>
<dbReference type="Pfam" id="PF01609">
    <property type="entry name" value="DDE_Tnp_1"/>
    <property type="match status" value="1"/>
</dbReference>
<dbReference type="InterPro" id="IPR039365">
    <property type="entry name" value="IS701-like"/>
</dbReference>
<reference evidence="2 3" key="1">
    <citation type="journal article" date="2013" name="Genome Announc.">
        <title>Genome Sequence of the Sulfate-Reducing Bacterium Desulfotomaculum hydrothermale Lam5(T).</title>
        <authorList>
            <person name="Amin O."/>
            <person name="Fardeau M.L."/>
            <person name="Valette O."/>
            <person name="Hirschler-Rea A."/>
            <person name="Barbe V."/>
            <person name="Medigue C."/>
            <person name="Vacherie B."/>
            <person name="Ollivier B."/>
            <person name="Bertin P.N."/>
            <person name="Dolla A."/>
        </authorList>
    </citation>
    <scope>NUCLEOTIDE SEQUENCE [LARGE SCALE GENOMIC DNA]</scope>
    <source>
        <strain evidence="3">Lam5 / DSM 18033</strain>
    </source>
</reference>
<dbReference type="PANTHER" id="PTHR33627">
    <property type="entry name" value="TRANSPOSASE"/>
    <property type="match status" value="1"/>
</dbReference>
<dbReference type="OrthoDB" id="2519014at2"/>
<dbReference type="SUPFAM" id="SSF53098">
    <property type="entry name" value="Ribonuclease H-like"/>
    <property type="match status" value="1"/>
</dbReference>
<sequence length="229" mass="27188">MNLLRQLDLQKTYPAYFLIDSWYTSPKLINEAAKLGFQTIGALKSNRIFYPAGIRQSLNEFVKYITDYDLDLVTVKEKQYKVYRYEGKMNDLENAVILITWDVSSPNSEPKYLLSSDVSLDSQTIMEYYSKRWEIETSFRYLKDRLGFDHYQMRSIKAIKRFWLVQYIAYGYIEFYRYKNSSIFKLENLGTTIDHLKAFNLRNLVDYVYNCGKENVDLALVHKILRLVA</sequence>
<evidence type="ECO:0000313" key="3">
    <source>
        <dbReference type="Proteomes" id="UP000009315"/>
    </source>
</evidence>
<dbReference type="Gene3D" id="3.90.350.10">
    <property type="entry name" value="Transposase Inhibitor Protein From Tn5, Chain A, domain 1"/>
    <property type="match status" value="1"/>
</dbReference>
<dbReference type="InterPro" id="IPR002559">
    <property type="entry name" value="Transposase_11"/>
</dbReference>
<keyword evidence="3" id="KW-1185">Reference proteome</keyword>
<protein>
    <submittedName>
        <fullName evidence="2">Transposase</fullName>
    </submittedName>
</protein>
<organism evidence="2 3">
    <name type="scientific">Desulforamulus hydrothermalis Lam5 = DSM 18033</name>
    <dbReference type="NCBI Taxonomy" id="1121428"/>
    <lineage>
        <taxon>Bacteria</taxon>
        <taxon>Bacillati</taxon>
        <taxon>Bacillota</taxon>
        <taxon>Clostridia</taxon>
        <taxon>Eubacteriales</taxon>
        <taxon>Peptococcaceae</taxon>
        <taxon>Desulforamulus</taxon>
    </lineage>
</organism>
<comment type="caution">
    <text evidence="2">The sequence shown here is derived from an EMBL/GenBank/DDBJ whole genome shotgun (WGS) entry which is preliminary data.</text>
</comment>
<dbReference type="EMBL" id="CAOS01000001">
    <property type="protein sequence ID" value="CCO06876.1"/>
    <property type="molecule type" value="Genomic_DNA"/>
</dbReference>
<dbReference type="PANTHER" id="PTHR33627:SF1">
    <property type="entry name" value="TRANSPOSASE"/>
    <property type="match status" value="1"/>
</dbReference>
<dbReference type="GO" id="GO:0003677">
    <property type="term" value="F:DNA binding"/>
    <property type="evidence" value="ECO:0007669"/>
    <property type="project" value="InterPro"/>
</dbReference>
<dbReference type="AlphaFoldDB" id="K8EDK5"/>
<dbReference type="eggNOG" id="COG3385">
    <property type="taxonomic scope" value="Bacteria"/>
</dbReference>
<dbReference type="GO" id="GO:0006313">
    <property type="term" value="P:DNA transposition"/>
    <property type="evidence" value="ECO:0007669"/>
    <property type="project" value="InterPro"/>
</dbReference>
<feature type="domain" description="Transposase IS4-like" evidence="1">
    <location>
        <begin position="3"/>
        <end position="170"/>
    </location>
</feature>
<dbReference type="STRING" id="1121428.DESHY_10036"/>
<proteinExistence type="predicted"/>
<dbReference type="Proteomes" id="UP000009315">
    <property type="component" value="Unassembled WGS sequence"/>
</dbReference>
<dbReference type="GO" id="GO:0004803">
    <property type="term" value="F:transposase activity"/>
    <property type="evidence" value="ECO:0007669"/>
    <property type="project" value="InterPro"/>
</dbReference>
<evidence type="ECO:0000259" key="1">
    <source>
        <dbReference type="Pfam" id="PF01609"/>
    </source>
</evidence>